<evidence type="ECO:0000259" key="5">
    <source>
        <dbReference type="PROSITE" id="PS51078"/>
    </source>
</evidence>
<dbReference type="SUPFAM" id="SSF46785">
    <property type="entry name" value="Winged helix' DNA-binding domain"/>
    <property type="match status" value="1"/>
</dbReference>
<dbReference type="InterPro" id="IPR036390">
    <property type="entry name" value="WH_DNA-bd_sf"/>
</dbReference>
<keyword evidence="3" id="KW-0804">Transcription</keyword>
<keyword evidence="7" id="KW-1185">Reference proteome</keyword>
<evidence type="ECO:0000313" key="6">
    <source>
        <dbReference type="EMBL" id="MBB4676954.1"/>
    </source>
</evidence>
<dbReference type="GO" id="GO:0045892">
    <property type="term" value="P:negative regulation of DNA-templated transcription"/>
    <property type="evidence" value="ECO:0007669"/>
    <property type="project" value="TreeGrafter"/>
</dbReference>
<dbReference type="PANTHER" id="PTHR30136">
    <property type="entry name" value="HELIX-TURN-HELIX TRANSCRIPTIONAL REGULATOR, ICLR FAMILY"/>
    <property type="match status" value="1"/>
</dbReference>
<dbReference type="SUPFAM" id="SSF55781">
    <property type="entry name" value="GAF domain-like"/>
    <property type="match status" value="1"/>
</dbReference>
<dbReference type="PANTHER" id="PTHR30136:SF24">
    <property type="entry name" value="HTH-TYPE TRANSCRIPTIONAL REPRESSOR ALLR"/>
    <property type="match status" value="1"/>
</dbReference>
<dbReference type="InterPro" id="IPR036388">
    <property type="entry name" value="WH-like_DNA-bd_sf"/>
</dbReference>
<comment type="caution">
    <text evidence="6">The sequence shown here is derived from an EMBL/GenBank/DDBJ whole genome shotgun (WGS) entry which is preliminary data.</text>
</comment>
<protein>
    <submittedName>
        <fullName evidence="6">DNA-binding IclR family transcriptional regulator</fullName>
    </submittedName>
</protein>
<evidence type="ECO:0000259" key="4">
    <source>
        <dbReference type="PROSITE" id="PS51077"/>
    </source>
</evidence>
<sequence length="267" mass="28858">MPDPEPPPLPAPAGLLGSVRRALQVLEAVADFGDGVTAKAVARRLGLNLSSTYHLLNTLVYEGYLVRLNQQRGYGLGYKLTTLDRALRIQLEVCPEVSGLLREVHELAGVPAYYTVMRDNDIVVAEIADSVEAPRVEPLDVGFHEAAQGTAFGKVLLAAMSPQRRREYFAGAGMRRATERTLTALPALEEQLLEVRHTGVAAEIEEFRPELACVAAPVRDCAGRISGALAFSVPLAEFGRRRTELTEQARAGAARLGHLLALRATLG</sequence>
<dbReference type="Gene3D" id="3.30.450.40">
    <property type="match status" value="1"/>
</dbReference>
<name>A0A7W7CCD6_9PSEU</name>
<dbReference type="InterPro" id="IPR029016">
    <property type="entry name" value="GAF-like_dom_sf"/>
</dbReference>
<evidence type="ECO:0000256" key="3">
    <source>
        <dbReference type="ARBA" id="ARBA00023163"/>
    </source>
</evidence>
<organism evidence="6 7">
    <name type="scientific">Crossiella cryophila</name>
    <dbReference type="NCBI Taxonomy" id="43355"/>
    <lineage>
        <taxon>Bacteria</taxon>
        <taxon>Bacillati</taxon>
        <taxon>Actinomycetota</taxon>
        <taxon>Actinomycetes</taxon>
        <taxon>Pseudonocardiales</taxon>
        <taxon>Pseudonocardiaceae</taxon>
        <taxon>Crossiella</taxon>
    </lineage>
</organism>
<dbReference type="InterPro" id="IPR050707">
    <property type="entry name" value="HTH_MetabolicPath_Reg"/>
</dbReference>
<dbReference type="AlphaFoldDB" id="A0A7W7CCD6"/>
<dbReference type="GO" id="GO:0003700">
    <property type="term" value="F:DNA-binding transcription factor activity"/>
    <property type="evidence" value="ECO:0007669"/>
    <property type="project" value="TreeGrafter"/>
</dbReference>
<dbReference type="InterPro" id="IPR005471">
    <property type="entry name" value="Tscrpt_reg_IclR_N"/>
</dbReference>
<dbReference type="RefSeq" id="WP_185002776.1">
    <property type="nucleotide sequence ID" value="NZ_BAAAUI010000075.1"/>
</dbReference>
<proteinExistence type="predicted"/>
<dbReference type="Proteomes" id="UP000533598">
    <property type="component" value="Unassembled WGS sequence"/>
</dbReference>
<accession>A0A7W7CCD6</accession>
<dbReference type="EMBL" id="JACHMH010000001">
    <property type="protein sequence ID" value="MBB4676954.1"/>
    <property type="molecule type" value="Genomic_DNA"/>
</dbReference>
<evidence type="ECO:0000256" key="2">
    <source>
        <dbReference type="ARBA" id="ARBA00023125"/>
    </source>
</evidence>
<dbReference type="PROSITE" id="PS51078">
    <property type="entry name" value="ICLR_ED"/>
    <property type="match status" value="1"/>
</dbReference>
<dbReference type="PROSITE" id="PS51077">
    <property type="entry name" value="HTH_ICLR"/>
    <property type="match status" value="1"/>
</dbReference>
<keyword evidence="2 6" id="KW-0238">DNA-binding</keyword>
<dbReference type="GO" id="GO:0003677">
    <property type="term" value="F:DNA binding"/>
    <property type="evidence" value="ECO:0007669"/>
    <property type="project" value="UniProtKB-KW"/>
</dbReference>
<gene>
    <name evidence="6" type="ORF">HNR67_003072</name>
</gene>
<evidence type="ECO:0000256" key="1">
    <source>
        <dbReference type="ARBA" id="ARBA00023015"/>
    </source>
</evidence>
<dbReference type="Pfam" id="PF09339">
    <property type="entry name" value="HTH_IclR"/>
    <property type="match status" value="1"/>
</dbReference>
<keyword evidence="1" id="KW-0805">Transcription regulation</keyword>
<evidence type="ECO:0000313" key="7">
    <source>
        <dbReference type="Proteomes" id="UP000533598"/>
    </source>
</evidence>
<dbReference type="InterPro" id="IPR014757">
    <property type="entry name" value="Tscrpt_reg_IclR_C"/>
</dbReference>
<dbReference type="Gene3D" id="1.10.10.10">
    <property type="entry name" value="Winged helix-like DNA-binding domain superfamily/Winged helix DNA-binding domain"/>
    <property type="match status" value="1"/>
</dbReference>
<feature type="domain" description="IclR-ED" evidence="5">
    <location>
        <begin position="79"/>
        <end position="267"/>
    </location>
</feature>
<reference evidence="6 7" key="1">
    <citation type="submission" date="2020-08" db="EMBL/GenBank/DDBJ databases">
        <title>Sequencing the genomes of 1000 actinobacteria strains.</title>
        <authorList>
            <person name="Klenk H.-P."/>
        </authorList>
    </citation>
    <scope>NUCLEOTIDE SEQUENCE [LARGE SCALE GENOMIC DNA]</scope>
    <source>
        <strain evidence="6 7">DSM 44230</strain>
    </source>
</reference>
<dbReference type="Pfam" id="PF01614">
    <property type="entry name" value="IclR_C"/>
    <property type="match status" value="1"/>
</dbReference>
<dbReference type="SMART" id="SM00346">
    <property type="entry name" value="HTH_ICLR"/>
    <property type="match status" value="1"/>
</dbReference>
<feature type="domain" description="HTH iclR-type" evidence="4">
    <location>
        <begin position="16"/>
        <end position="78"/>
    </location>
</feature>